<dbReference type="InterPro" id="IPR023000">
    <property type="entry name" value="Shikimate_kinase_CS"/>
</dbReference>
<evidence type="ECO:0000256" key="2">
    <source>
        <dbReference type="ARBA" id="ARBA00006997"/>
    </source>
</evidence>
<dbReference type="EC" id="2.7.1.71" evidence="3 11"/>
<evidence type="ECO:0000256" key="10">
    <source>
        <dbReference type="ARBA" id="ARBA00048567"/>
    </source>
</evidence>
<feature type="binding site" evidence="11">
    <location>
        <position position="117"/>
    </location>
    <ligand>
        <name>ATP</name>
        <dbReference type="ChEBI" id="CHEBI:30616"/>
    </ligand>
</feature>
<sequence length="188" mass="20403">MTPRAVLIGPPGAGKSTIGRRLARALGVEIFDTDAAIEEETGRSIPEIFTEDGEPAFRALEEDVVRRALLERDGIVSLGGGAILSESTRARLAGHTVVYLEISVAEGLRRTGANTNRPLLNGGDPRQKYRDLMRKRRPLYREAATIRMRTDGRSPSRVVQQLVTRLGATASSQPSAAHSDSSKERGTQ</sequence>
<dbReference type="SUPFAM" id="SSF52540">
    <property type="entry name" value="P-loop containing nucleoside triphosphate hydrolases"/>
    <property type="match status" value="1"/>
</dbReference>
<protein>
    <recommendedName>
        <fullName evidence="3 11">Shikimate kinase</fullName>
        <shortName evidence="11">SK</shortName>
        <ecNumber evidence="3 11">2.7.1.71</ecNumber>
    </recommendedName>
</protein>
<feature type="binding site" evidence="11">
    <location>
        <position position="153"/>
    </location>
    <ligand>
        <name>ATP</name>
        <dbReference type="ChEBI" id="CHEBI:30616"/>
    </ligand>
</feature>
<dbReference type="PANTHER" id="PTHR21087:SF16">
    <property type="entry name" value="SHIKIMATE KINASE 1, CHLOROPLASTIC"/>
    <property type="match status" value="1"/>
</dbReference>
<feature type="binding site" evidence="11">
    <location>
        <position position="16"/>
    </location>
    <ligand>
        <name>Mg(2+)</name>
        <dbReference type="ChEBI" id="CHEBI:18420"/>
    </ligand>
</feature>
<feature type="binding site" evidence="11">
    <location>
        <begin position="12"/>
        <end position="17"/>
    </location>
    <ligand>
        <name>ATP</name>
        <dbReference type="ChEBI" id="CHEBI:30616"/>
    </ligand>
</feature>
<keyword evidence="11" id="KW-0460">Magnesium</keyword>
<dbReference type="RefSeq" id="WP_378486401.1">
    <property type="nucleotide sequence ID" value="NZ_JBHUFB010000012.1"/>
</dbReference>
<dbReference type="PRINTS" id="PR01100">
    <property type="entry name" value="SHIKIMTKNASE"/>
</dbReference>
<evidence type="ECO:0000313" key="13">
    <source>
        <dbReference type="EMBL" id="MFD1813923.1"/>
    </source>
</evidence>
<keyword evidence="5 11" id="KW-0808">Transferase</keyword>
<evidence type="ECO:0000313" key="14">
    <source>
        <dbReference type="Proteomes" id="UP001597286"/>
    </source>
</evidence>
<gene>
    <name evidence="11" type="primary">aroK</name>
    <name evidence="13" type="ORF">ACFSJG_17010</name>
</gene>
<feature type="binding site" evidence="11">
    <location>
        <position position="58"/>
    </location>
    <ligand>
        <name>substrate</name>
    </ligand>
</feature>
<evidence type="ECO:0000256" key="6">
    <source>
        <dbReference type="ARBA" id="ARBA00022741"/>
    </source>
</evidence>
<feature type="compositionally biased region" description="Low complexity" evidence="12">
    <location>
        <begin position="170"/>
        <end position="179"/>
    </location>
</feature>
<comment type="subcellular location">
    <subcellularLocation>
        <location evidence="11">Cytoplasm</location>
    </subcellularLocation>
</comment>
<dbReference type="Pfam" id="PF01202">
    <property type="entry name" value="SKI"/>
    <property type="match status" value="1"/>
</dbReference>
<keyword evidence="9 11" id="KW-0057">Aromatic amino acid biosynthesis</keyword>
<accession>A0ABW4P5Z5</accession>
<evidence type="ECO:0000256" key="11">
    <source>
        <dbReference type="HAMAP-Rule" id="MF_00109"/>
    </source>
</evidence>
<evidence type="ECO:0000256" key="5">
    <source>
        <dbReference type="ARBA" id="ARBA00022679"/>
    </source>
</evidence>
<comment type="caution">
    <text evidence="13">The sequence shown here is derived from an EMBL/GenBank/DDBJ whole genome shotgun (WGS) entry which is preliminary data.</text>
</comment>
<dbReference type="GO" id="GO:0004765">
    <property type="term" value="F:shikimate kinase activity"/>
    <property type="evidence" value="ECO:0007669"/>
    <property type="project" value="UniProtKB-EC"/>
</dbReference>
<comment type="pathway">
    <text evidence="1 11">Metabolic intermediate biosynthesis; chorismate biosynthesis; chorismate from D-erythrose 4-phosphate and phosphoenolpyruvate: step 5/7.</text>
</comment>
<reference evidence="14" key="1">
    <citation type="journal article" date="2019" name="Int. J. Syst. Evol. Microbiol.">
        <title>The Global Catalogue of Microorganisms (GCM) 10K type strain sequencing project: providing services to taxonomists for standard genome sequencing and annotation.</title>
        <authorList>
            <consortium name="The Broad Institute Genomics Platform"/>
            <consortium name="The Broad Institute Genome Sequencing Center for Infectious Disease"/>
            <person name="Wu L."/>
            <person name="Ma J."/>
        </authorList>
    </citation>
    <scope>NUCLEOTIDE SEQUENCE [LARGE SCALE GENOMIC DNA]</scope>
    <source>
        <strain evidence="14">DT72</strain>
    </source>
</reference>
<organism evidence="13 14">
    <name type="scientific">Rhodococcus gannanensis</name>
    <dbReference type="NCBI Taxonomy" id="1960308"/>
    <lineage>
        <taxon>Bacteria</taxon>
        <taxon>Bacillati</taxon>
        <taxon>Actinomycetota</taxon>
        <taxon>Actinomycetes</taxon>
        <taxon>Mycobacteriales</taxon>
        <taxon>Nocardiaceae</taxon>
        <taxon>Rhodococcus</taxon>
    </lineage>
</organism>
<keyword evidence="11" id="KW-0479">Metal-binding</keyword>
<dbReference type="CDD" id="cd00464">
    <property type="entry name" value="SK"/>
    <property type="match status" value="1"/>
</dbReference>
<keyword evidence="7 11" id="KW-0418">Kinase</keyword>
<dbReference type="InterPro" id="IPR027417">
    <property type="entry name" value="P-loop_NTPase"/>
</dbReference>
<evidence type="ECO:0000256" key="4">
    <source>
        <dbReference type="ARBA" id="ARBA00022605"/>
    </source>
</evidence>
<dbReference type="EMBL" id="JBHUFB010000012">
    <property type="protein sequence ID" value="MFD1813923.1"/>
    <property type="molecule type" value="Genomic_DNA"/>
</dbReference>
<feature type="binding site" evidence="11">
    <location>
        <position position="80"/>
    </location>
    <ligand>
        <name>substrate</name>
    </ligand>
</feature>
<dbReference type="HAMAP" id="MF_00109">
    <property type="entry name" value="Shikimate_kinase"/>
    <property type="match status" value="1"/>
</dbReference>
<dbReference type="PANTHER" id="PTHR21087">
    <property type="entry name" value="SHIKIMATE KINASE"/>
    <property type="match status" value="1"/>
</dbReference>
<feature type="region of interest" description="Disordered" evidence="12">
    <location>
        <begin position="164"/>
        <end position="188"/>
    </location>
</feature>
<keyword evidence="8 11" id="KW-0067">ATP-binding</keyword>
<comment type="catalytic activity">
    <reaction evidence="10 11">
        <text>shikimate + ATP = 3-phosphoshikimate + ADP + H(+)</text>
        <dbReference type="Rhea" id="RHEA:13121"/>
        <dbReference type="ChEBI" id="CHEBI:15378"/>
        <dbReference type="ChEBI" id="CHEBI:30616"/>
        <dbReference type="ChEBI" id="CHEBI:36208"/>
        <dbReference type="ChEBI" id="CHEBI:145989"/>
        <dbReference type="ChEBI" id="CHEBI:456216"/>
        <dbReference type="EC" id="2.7.1.71"/>
    </reaction>
</comment>
<evidence type="ECO:0000256" key="8">
    <source>
        <dbReference type="ARBA" id="ARBA00022840"/>
    </source>
</evidence>
<comment type="subunit">
    <text evidence="11">Monomer.</text>
</comment>
<dbReference type="Proteomes" id="UP001597286">
    <property type="component" value="Unassembled WGS sequence"/>
</dbReference>
<feature type="binding site" evidence="11">
    <location>
        <position position="136"/>
    </location>
    <ligand>
        <name>substrate</name>
    </ligand>
</feature>
<evidence type="ECO:0000256" key="3">
    <source>
        <dbReference type="ARBA" id="ARBA00012154"/>
    </source>
</evidence>
<keyword evidence="11" id="KW-0963">Cytoplasm</keyword>
<dbReference type="Gene3D" id="3.40.50.300">
    <property type="entry name" value="P-loop containing nucleotide triphosphate hydrolases"/>
    <property type="match status" value="1"/>
</dbReference>
<evidence type="ECO:0000256" key="7">
    <source>
        <dbReference type="ARBA" id="ARBA00022777"/>
    </source>
</evidence>
<keyword evidence="4 11" id="KW-0028">Amino-acid biosynthesis</keyword>
<proteinExistence type="inferred from homology"/>
<evidence type="ECO:0000256" key="1">
    <source>
        <dbReference type="ARBA" id="ARBA00004842"/>
    </source>
</evidence>
<name>A0ABW4P5Z5_9NOCA</name>
<comment type="function">
    <text evidence="11">Catalyzes the specific phosphorylation of the 3-hydroxyl group of shikimic acid using ATP as a cosubstrate.</text>
</comment>
<dbReference type="PROSITE" id="PS01128">
    <property type="entry name" value="SHIKIMATE_KINASE"/>
    <property type="match status" value="1"/>
</dbReference>
<evidence type="ECO:0000256" key="9">
    <source>
        <dbReference type="ARBA" id="ARBA00023141"/>
    </source>
</evidence>
<comment type="cofactor">
    <cofactor evidence="11">
        <name>Mg(2+)</name>
        <dbReference type="ChEBI" id="CHEBI:18420"/>
    </cofactor>
    <text evidence="11">Binds 1 Mg(2+) ion per subunit.</text>
</comment>
<evidence type="ECO:0000256" key="12">
    <source>
        <dbReference type="SAM" id="MobiDB-lite"/>
    </source>
</evidence>
<feature type="binding site" evidence="11">
    <location>
        <position position="34"/>
    </location>
    <ligand>
        <name>substrate</name>
    </ligand>
</feature>
<keyword evidence="6 11" id="KW-0547">Nucleotide-binding</keyword>
<keyword evidence="14" id="KW-1185">Reference proteome</keyword>
<dbReference type="InterPro" id="IPR000623">
    <property type="entry name" value="Shikimate_kinase/TSH1"/>
</dbReference>
<dbReference type="InterPro" id="IPR031322">
    <property type="entry name" value="Shikimate/glucono_kinase"/>
</dbReference>
<comment type="similarity">
    <text evidence="2 11">Belongs to the shikimate kinase family.</text>
</comment>